<dbReference type="InterPro" id="IPR050697">
    <property type="entry name" value="Adenylyl/Guanylyl_Cyclase_3/4"/>
</dbReference>
<reference evidence="3" key="1">
    <citation type="submission" date="2018-06" db="EMBL/GenBank/DDBJ databases">
        <authorList>
            <person name="Zhirakovskaya E."/>
        </authorList>
    </citation>
    <scope>NUCLEOTIDE SEQUENCE</scope>
</reference>
<proteinExistence type="predicted"/>
<dbReference type="PANTHER" id="PTHR43081:SF1">
    <property type="entry name" value="ADENYLATE CYCLASE, TERMINAL-DIFFERENTIATION SPECIFIC"/>
    <property type="match status" value="1"/>
</dbReference>
<dbReference type="SMART" id="SM00044">
    <property type="entry name" value="CYCc"/>
    <property type="match status" value="1"/>
</dbReference>
<dbReference type="EC" id="4.6.1.1" evidence="3"/>
<name>A0A3B0W1X6_9ZZZZ</name>
<evidence type="ECO:0000313" key="3">
    <source>
        <dbReference type="EMBL" id="VAW49898.1"/>
    </source>
</evidence>
<keyword evidence="3" id="KW-0456">Lyase</keyword>
<dbReference type="EMBL" id="UOFB01000409">
    <property type="protein sequence ID" value="VAW49898.1"/>
    <property type="molecule type" value="Genomic_DNA"/>
</dbReference>
<dbReference type="PANTHER" id="PTHR43081">
    <property type="entry name" value="ADENYLATE CYCLASE, TERMINAL-DIFFERENTIATION SPECIFIC-RELATED"/>
    <property type="match status" value="1"/>
</dbReference>
<organism evidence="3">
    <name type="scientific">hydrothermal vent metagenome</name>
    <dbReference type="NCBI Taxonomy" id="652676"/>
    <lineage>
        <taxon>unclassified sequences</taxon>
        <taxon>metagenomes</taxon>
        <taxon>ecological metagenomes</taxon>
    </lineage>
</organism>
<feature type="domain" description="Guanylate cyclase" evidence="2">
    <location>
        <begin position="418"/>
        <end position="548"/>
    </location>
</feature>
<evidence type="ECO:0000259" key="2">
    <source>
        <dbReference type="PROSITE" id="PS50125"/>
    </source>
</evidence>
<feature type="transmembrane region" description="Helical" evidence="1">
    <location>
        <begin position="331"/>
        <end position="349"/>
    </location>
</feature>
<feature type="transmembrane region" description="Helical" evidence="1">
    <location>
        <begin position="355"/>
        <end position="374"/>
    </location>
</feature>
<dbReference type="GO" id="GO:0004016">
    <property type="term" value="F:adenylate cyclase activity"/>
    <property type="evidence" value="ECO:0007669"/>
    <property type="project" value="UniProtKB-EC"/>
</dbReference>
<keyword evidence="1" id="KW-0812">Transmembrane</keyword>
<dbReference type="AlphaFoldDB" id="A0A3B0W1X6"/>
<sequence>MITRLRNTLILIIGLYAILLYIKPSLLSTPNNYLSDQYTKLAQNPTTPQDIIILDITDSSLQFMGNWPWDREMLAQILTKIQQQQSPKIIGLDILFPETKTATGDLELAQLAQQTSLCISQAFDYVHTQEKRQIGQLSPQTHSSLQTAIPSITATGFVGNYPQLAQATHCAGHISPITDLDGLIRRYPSTVQYQNQTWYSLAQAMLQTTHTPFTPIPANSQGIIRIPYTINPHNFQMIPIEDVLFGQIPPHTFKDAFILIGSSAMGLSDRVSTPVHPWLPGVIIHAQMLYSLKNQSFTPYPLMAEFTLTFTLIGLLLLLHPLLNDKLKRHYLILFGLFITWITLSFYAWQSHSTFSPALPLIILALPTLLIQPIQWWKSQTKNKHITRLFKNYLSEELVDQLINTQHSPLTPQQKEISILFADIEGFTLLAKQLPTEQLAHITRDILTVLTHAIQAYQGTLDKYIGDEVMAFWNAPLDQKNHAQLALNAAQKMIFDLKAYNQAHPNQPNIKIRIGIDTGTVMVGDLGTNFRHSYTAIGQAVNNANRLYAHAKTHQKYIMISESTFNQLSDPTLKSFTGVYYPPNNHKD</sequence>
<feature type="transmembrane region" description="Helical" evidence="1">
    <location>
        <begin position="300"/>
        <end position="319"/>
    </location>
</feature>
<accession>A0A3B0W1X6</accession>
<dbReference type="CDD" id="cd07302">
    <property type="entry name" value="CHD"/>
    <property type="match status" value="1"/>
</dbReference>
<dbReference type="Pfam" id="PF05226">
    <property type="entry name" value="CHASE2"/>
    <property type="match status" value="1"/>
</dbReference>
<dbReference type="GO" id="GO:0035556">
    <property type="term" value="P:intracellular signal transduction"/>
    <property type="evidence" value="ECO:0007669"/>
    <property type="project" value="InterPro"/>
</dbReference>
<dbReference type="InterPro" id="IPR029787">
    <property type="entry name" value="Nucleotide_cyclase"/>
</dbReference>
<dbReference type="InterPro" id="IPR001054">
    <property type="entry name" value="A/G_cyclase"/>
</dbReference>
<keyword evidence="1" id="KW-1133">Transmembrane helix</keyword>
<dbReference type="SMART" id="SM01080">
    <property type="entry name" value="CHASE2"/>
    <property type="match status" value="1"/>
</dbReference>
<protein>
    <submittedName>
        <fullName evidence="3">Adenylate cyclase</fullName>
        <ecNumber evidence="3">4.6.1.1</ecNumber>
    </submittedName>
</protein>
<dbReference type="GO" id="GO:0006171">
    <property type="term" value="P:cAMP biosynthetic process"/>
    <property type="evidence" value="ECO:0007669"/>
    <property type="project" value="TreeGrafter"/>
</dbReference>
<dbReference type="Gene3D" id="3.30.70.1230">
    <property type="entry name" value="Nucleotide cyclase"/>
    <property type="match status" value="1"/>
</dbReference>
<dbReference type="SUPFAM" id="SSF55073">
    <property type="entry name" value="Nucleotide cyclase"/>
    <property type="match status" value="1"/>
</dbReference>
<dbReference type="PROSITE" id="PS50125">
    <property type="entry name" value="GUANYLATE_CYCLASE_2"/>
    <property type="match status" value="1"/>
</dbReference>
<gene>
    <name evidence="3" type="ORF">MNBD_GAMMA04-1394</name>
</gene>
<dbReference type="InterPro" id="IPR007890">
    <property type="entry name" value="CHASE2"/>
</dbReference>
<dbReference type="Pfam" id="PF00211">
    <property type="entry name" value="Guanylate_cyc"/>
    <property type="match status" value="1"/>
</dbReference>
<keyword evidence="1" id="KW-0472">Membrane</keyword>
<evidence type="ECO:0000256" key="1">
    <source>
        <dbReference type="SAM" id="Phobius"/>
    </source>
</evidence>